<dbReference type="InterPro" id="IPR005519">
    <property type="entry name" value="Acid_phosphat_B-like"/>
</dbReference>
<proteinExistence type="predicted"/>
<dbReference type="CDD" id="cd07534">
    <property type="entry name" value="HAD_CAP"/>
    <property type="match status" value="1"/>
</dbReference>
<keyword evidence="3" id="KW-0449">Lipoprotein</keyword>
<dbReference type="SFLD" id="SFLDG01125">
    <property type="entry name" value="C1.1:_Acid_Phosphatase_Like"/>
    <property type="match status" value="1"/>
</dbReference>
<evidence type="ECO:0000256" key="2">
    <source>
        <dbReference type="SAM" id="SignalP"/>
    </source>
</evidence>
<dbReference type="PIRSF" id="PIRSF019271">
    <property type="entry name" value="Acid_Ptase_C"/>
    <property type="match status" value="1"/>
</dbReference>
<dbReference type="GO" id="GO:0009279">
    <property type="term" value="C:cell outer membrane"/>
    <property type="evidence" value="ECO:0007669"/>
    <property type="project" value="InterPro"/>
</dbReference>
<name>A0A1Y1CIN6_9BACT</name>
<keyword evidence="4" id="KW-1185">Reference proteome</keyword>
<protein>
    <submittedName>
        <fullName evidence="3">5'-nucleotidase, lipoprotein e(P4) family</fullName>
    </submittedName>
</protein>
<dbReference type="EMBL" id="AP018042">
    <property type="protein sequence ID" value="BAX80140.1"/>
    <property type="molecule type" value="Genomic_DNA"/>
</dbReference>
<evidence type="ECO:0000313" key="3">
    <source>
        <dbReference type="EMBL" id="BAX80140.1"/>
    </source>
</evidence>
<dbReference type="InterPro" id="IPR023214">
    <property type="entry name" value="HAD_sf"/>
</dbReference>
<accession>A0A1Y1CIN6</accession>
<dbReference type="SFLD" id="SFLDS00003">
    <property type="entry name" value="Haloacid_Dehalogenase"/>
    <property type="match status" value="1"/>
</dbReference>
<dbReference type="Pfam" id="PF03767">
    <property type="entry name" value="Acid_phosphat_B"/>
    <property type="match status" value="1"/>
</dbReference>
<evidence type="ECO:0000313" key="4">
    <source>
        <dbReference type="Proteomes" id="UP000218267"/>
    </source>
</evidence>
<feature type="chain" id="PRO_5013050327" evidence="2">
    <location>
        <begin position="22"/>
        <end position="271"/>
    </location>
</feature>
<evidence type="ECO:0000256" key="1">
    <source>
        <dbReference type="ARBA" id="ARBA00022729"/>
    </source>
</evidence>
<reference evidence="4" key="2">
    <citation type="journal article" date="2020" name="Antonie Van Leeuwenhoek">
        <title>Labilibaculum antarcticum sp. nov., a novel facultative anaerobic, psychrotorelant bacterium isolated from marine sediment of Antarctica.</title>
        <authorList>
            <person name="Watanabe M."/>
            <person name="Kojima H."/>
            <person name="Fukui M."/>
        </authorList>
    </citation>
    <scope>NUCLEOTIDE SEQUENCE [LARGE SCALE GENOMIC DNA]</scope>
    <source>
        <strain evidence="4">SPP2</strain>
    </source>
</reference>
<dbReference type="PROSITE" id="PS51257">
    <property type="entry name" value="PROKAR_LIPOPROTEIN"/>
    <property type="match status" value="1"/>
</dbReference>
<dbReference type="PANTHER" id="PTHR31284:SF10">
    <property type="entry name" value="ACID PHOSPHATASE-LIKE PROTEIN"/>
    <property type="match status" value="1"/>
</dbReference>
<organism evidence="3 4">
    <name type="scientific">Labilibaculum antarcticum</name>
    <dbReference type="NCBI Taxonomy" id="1717717"/>
    <lineage>
        <taxon>Bacteria</taxon>
        <taxon>Pseudomonadati</taxon>
        <taxon>Bacteroidota</taxon>
        <taxon>Bacteroidia</taxon>
        <taxon>Marinilabiliales</taxon>
        <taxon>Marinifilaceae</taxon>
        <taxon>Labilibaculum</taxon>
    </lineage>
</organism>
<dbReference type="InterPro" id="IPR036412">
    <property type="entry name" value="HAD-like_sf"/>
</dbReference>
<dbReference type="InterPro" id="IPR006423">
    <property type="entry name" value="Lipo_e_P4"/>
</dbReference>
<dbReference type="Proteomes" id="UP000218267">
    <property type="component" value="Chromosome"/>
</dbReference>
<gene>
    <name evidence="3" type="ORF">ALGA_1766</name>
</gene>
<dbReference type="NCBIfam" id="TIGR01533">
    <property type="entry name" value="lipo_e_P4"/>
    <property type="match status" value="1"/>
</dbReference>
<dbReference type="AlphaFoldDB" id="A0A1Y1CIN6"/>
<dbReference type="Gene3D" id="3.40.50.1000">
    <property type="entry name" value="HAD superfamily/HAD-like"/>
    <property type="match status" value="1"/>
</dbReference>
<keyword evidence="1 2" id="KW-0732">Signal</keyword>
<dbReference type="KEGG" id="mbas:ALGA_1766"/>
<sequence>MRKIFFALSAFSILISSCSQNLDSKKQKNNPNEHLVMATLWFQRASECRALYYQAFNMAKLSLDKQLSADSDKSKPKAVVVDIDETVLDNSPFETNSIRTGKSLTSKAWKEWTDMAKASPTPGSLEFLKYAESKGVETFYISNRDTSALLKTIENLKNLGFPFADKNHVLLKSETGIKTIRRNKVLETHDILILAGDNLGDFDEFLQDRSTDFGFSKVDQMKAQFGERFIVLPNPMYGSWEKEVMKSDEKLNPSEKENLRKKQLIGYEELK</sequence>
<dbReference type="PANTHER" id="PTHR31284">
    <property type="entry name" value="ACID PHOSPHATASE-LIKE PROTEIN"/>
    <property type="match status" value="1"/>
</dbReference>
<dbReference type="SUPFAM" id="SSF56784">
    <property type="entry name" value="HAD-like"/>
    <property type="match status" value="1"/>
</dbReference>
<dbReference type="RefSeq" id="WP_162845417.1">
    <property type="nucleotide sequence ID" value="NZ_AP018042.1"/>
</dbReference>
<feature type="signal peptide" evidence="2">
    <location>
        <begin position="1"/>
        <end position="21"/>
    </location>
</feature>
<reference evidence="3 4" key="1">
    <citation type="journal article" date="2018" name="Mar. Genomics">
        <title>Complete genome sequence of Marinifilaceae bacterium strain SPP2, isolated from the Antarctic marine sediment.</title>
        <authorList>
            <person name="Watanabe M."/>
            <person name="Kojima H."/>
            <person name="Fukui M."/>
        </authorList>
    </citation>
    <scope>NUCLEOTIDE SEQUENCE [LARGE SCALE GENOMIC DNA]</scope>
    <source>
        <strain evidence="3 4">SPP2</strain>
    </source>
</reference>